<dbReference type="OMA" id="HASTRPW"/>
<feature type="compositionally biased region" description="Acidic residues" evidence="2">
    <location>
        <begin position="129"/>
        <end position="142"/>
    </location>
</feature>
<dbReference type="Gramene" id="Ma07_t00240.1">
    <property type="protein sequence ID" value="Ma07_p00240.1"/>
    <property type="gene ID" value="Ma07_g00240"/>
</dbReference>
<evidence type="ECO:0000256" key="2">
    <source>
        <dbReference type="SAM" id="MobiDB-lite"/>
    </source>
</evidence>
<evidence type="ECO:0000313" key="4">
    <source>
        <dbReference type="Proteomes" id="UP000012960"/>
    </source>
</evidence>
<name>A0A804JQH7_MUSAM</name>
<dbReference type="Pfam" id="PF04520">
    <property type="entry name" value="Senescence_reg"/>
    <property type="match status" value="1"/>
</dbReference>
<evidence type="ECO:0000313" key="3">
    <source>
        <dbReference type="EnsemblPlants" id="Ma07_p00240.1"/>
    </source>
</evidence>
<feature type="region of interest" description="Disordered" evidence="2">
    <location>
        <begin position="45"/>
        <end position="70"/>
    </location>
</feature>
<proteinExistence type="inferred from homology"/>
<dbReference type="FunCoup" id="A0A804JQH7">
    <property type="interactions" value="270"/>
</dbReference>
<dbReference type="GO" id="GO:0010150">
    <property type="term" value="P:leaf senescence"/>
    <property type="evidence" value="ECO:0007669"/>
    <property type="project" value="UniProtKB-ARBA"/>
</dbReference>
<organism evidence="3 4">
    <name type="scientific">Musa acuminata subsp. malaccensis</name>
    <name type="common">Wild banana</name>
    <name type="synonym">Musa malaccensis</name>
    <dbReference type="NCBI Taxonomy" id="214687"/>
    <lineage>
        <taxon>Eukaryota</taxon>
        <taxon>Viridiplantae</taxon>
        <taxon>Streptophyta</taxon>
        <taxon>Embryophyta</taxon>
        <taxon>Tracheophyta</taxon>
        <taxon>Spermatophyta</taxon>
        <taxon>Magnoliopsida</taxon>
        <taxon>Liliopsida</taxon>
        <taxon>Zingiberales</taxon>
        <taxon>Musaceae</taxon>
        <taxon>Musa</taxon>
    </lineage>
</organism>
<dbReference type="PANTHER" id="PTHR33083">
    <property type="entry name" value="EXPRESSED PROTEIN"/>
    <property type="match status" value="1"/>
</dbReference>
<evidence type="ECO:0000256" key="1">
    <source>
        <dbReference type="ARBA" id="ARBA00034773"/>
    </source>
</evidence>
<dbReference type="Proteomes" id="UP000012960">
    <property type="component" value="Unplaced"/>
</dbReference>
<protein>
    <recommendedName>
        <fullName evidence="5">Senescence regulator</fullName>
    </recommendedName>
</protein>
<feature type="compositionally biased region" description="Basic and acidic residues" evidence="2">
    <location>
        <begin position="48"/>
        <end position="63"/>
    </location>
</feature>
<keyword evidence="4" id="KW-1185">Reference proteome</keyword>
<dbReference type="EnsemblPlants" id="Ma07_t00240.1">
    <property type="protein sequence ID" value="Ma07_p00240.1"/>
    <property type="gene ID" value="Ma07_g00240"/>
</dbReference>
<evidence type="ECO:0008006" key="5">
    <source>
        <dbReference type="Google" id="ProtNLM"/>
    </source>
</evidence>
<comment type="similarity">
    <text evidence="1">Belongs to the senescence regulator S40 family.</text>
</comment>
<dbReference type="PANTHER" id="PTHR33083:SF93">
    <property type="entry name" value="OS07G0516300 PROTEIN"/>
    <property type="match status" value="1"/>
</dbReference>
<dbReference type="AlphaFoldDB" id="A0A804JQH7"/>
<dbReference type="InParanoid" id="A0A804JQH7"/>
<feature type="region of interest" description="Disordered" evidence="2">
    <location>
        <begin position="84"/>
        <end position="158"/>
    </location>
</feature>
<dbReference type="InterPro" id="IPR007608">
    <property type="entry name" value="Senescence_reg_S40"/>
</dbReference>
<sequence>MATRRRHWAERLLAAPARFGDQGHVACADDLPDLAEAEVWSSFLAPAHEAEDADGRHDPDHASTRPWGHRQVGGLSLAFEGAYRGAAPSQRPQVRHPALAASAPVDVPAWPRSLRAGSGGPAPEREGEGAGEGEGEGEDADEWLPPHEYVARAHGRSMATSVLEGAGRTLKGRDMSRVRDAVWSQTGFFG</sequence>
<reference evidence="3" key="1">
    <citation type="submission" date="2021-05" db="UniProtKB">
        <authorList>
            <consortium name="EnsemblPlants"/>
        </authorList>
    </citation>
    <scope>IDENTIFICATION</scope>
    <source>
        <strain evidence="3">subsp. malaccensis</strain>
    </source>
</reference>
<accession>A0A804JQH7</accession>